<comment type="caution">
    <text evidence="6">The sequence shown here is derived from an EMBL/GenBank/DDBJ whole genome shotgun (WGS) entry which is preliminary data.</text>
</comment>
<feature type="transmembrane region" description="Helical" evidence="5">
    <location>
        <begin position="12"/>
        <end position="28"/>
    </location>
</feature>
<dbReference type="EMBL" id="JACNJN010000133">
    <property type="protein sequence ID" value="MBC8335953.1"/>
    <property type="molecule type" value="Genomic_DNA"/>
</dbReference>
<dbReference type="InterPro" id="IPR007318">
    <property type="entry name" value="Phopholipid_MeTrfase"/>
</dbReference>
<dbReference type="PANTHER" id="PTHR43847:SF1">
    <property type="entry name" value="BLL3993 PROTEIN"/>
    <property type="match status" value="1"/>
</dbReference>
<feature type="transmembrane region" description="Helical" evidence="5">
    <location>
        <begin position="87"/>
        <end position="120"/>
    </location>
</feature>
<keyword evidence="4 5" id="KW-0472">Membrane</keyword>
<evidence type="ECO:0000256" key="5">
    <source>
        <dbReference type="SAM" id="Phobius"/>
    </source>
</evidence>
<protein>
    <submittedName>
        <fullName evidence="6">Isoprenylcysteine carboxylmethyltransferase family protein</fullName>
    </submittedName>
</protein>
<feature type="transmembrane region" description="Helical" evidence="5">
    <location>
        <begin position="40"/>
        <end position="60"/>
    </location>
</feature>
<dbReference type="InterPro" id="IPR052527">
    <property type="entry name" value="Metal_cation-efflux_comp"/>
</dbReference>
<dbReference type="AlphaFoldDB" id="A0A8J6TGE5"/>
<dbReference type="Proteomes" id="UP000614469">
    <property type="component" value="Unassembled WGS sequence"/>
</dbReference>
<organism evidence="6 7">
    <name type="scientific">Candidatus Desulfolinea nitratireducens</name>
    <dbReference type="NCBI Taxonomy" id="2841698"/>
    <lineage>
        <taxon>Bacteria</taxon>
        <taxon>Bacillati</taxon>
        <taxon>Chloroflexota</taxon>
        <taxon>Anaerolineae</taxon>
        <taxon>Anaerolineales</taxon>
        <taxon>Anaerolineales incertae sedis</taxon>
        <taxon>Candidatus Desulfolinea</taxon>
    </lineage>
</organism>
<dbReference type="GO" id="GO:0012505">
    <property type="term" value="C:endomembrane system"/>
    <property type="evidence" value="ECO:0007669"/>
    <property type="project" value="UniProtKB-SubCell"/>
</dbReference>
<keyword evidence="2 5" id="KW-0812">Transmembrane</keyword>
<dbReference type="Pfam" id="PF04191">
    <property type="entry name" value="PEMT"/>
    <property type="match status" value="1"/>
</dbReference>
<dbReference type="Gene3D" id="1.20.120.1630">
    <property type="match status" value="1"/>
</dbReference>
<name>A0A8J6TGE5_9CHLR</name>
<sequence length="148" mass="17279">MNKLNWHNIPVPEGHMILLVVGIALHLWRPLPLFQATWPAHLFGWPLLLLGILLAAWAVAAVNKLDTRKPTTIILSGPFAFSRNPMYFAWTLIFIAIALLISTWWLIIFLPILILFTHYFVILQEERQLEEQFGEPYLQYCARVKRYL</sequence>
<comment type="subcellular location">
    <subcellularLocation>
        <location evidence="1">Endomembrane system</location>
        <topology evidence="1">Multi-pass membrane protein</topology>
    </subcellularLocation>
</comment>
<evidence type="ECO:0000313" key="7">
    <source>
        <dbReference type="Proteomes" id="UP000614469"/>
    </source>
</evidence>
<dbReference type="PANTHER" id="PTHR43847">
    <property type="entry name" value="BLL3993 PROTEIN"/>
    <property type="match status" value="1"/>
</dbReference>
<accession>A0A8J6TGE5</accession>
<evidence type="ECO:0000256" key="2">
    <source>
        <dbReference type="ARBA" id="ARBA00022692"/>
    </source>
</evidence>
<gene>
    <name evidence="6" type="ORF">H8E29_11855</name>
</gene>
<evidence type="ECO:0000256" key="3">
    <source>
        <dbReference type="ARBA" id="ARBA00022989"/>
    </source>
</evidence>
<evidence type="ECO:0000256" key="1">
    <source>
        <dbReference type="ARBA" id="ARBA00004127"/>
    </source>
</evidence>
<keyword evidence="3 5" id="KW-1133">Transmembrane helix</keyword>
<evidence type="ECO:0000313" key="6">
    <source>
        <dbReference type="EMBL" id="MBC8335953.1"/>
    </source>
</evidence>
<reference evidence="6 7" key="1">
    <citation type="submission" date="2020-08" db="EMBL/GenBank/DDBJ databases">
        <title>Bridging the membrane lipid divide: bacteria of the FCB group superphylum have the potential to synthesize archaeal ether lipids.</title>
        <authorList>
            <person name="Villanueva L."/>
            <person name="Von Meijenfeldt F.A.B."/>
            <person name="Westbye A.B."/>
            <person name="Yadav S."/>
            <person name="Hopmans E.C."/>
            <person name="Dutilh B.E."/>
            <person name="Sinninghe Damste J.S."/>
        </authorList>
    </citation>
    <scope>NUCLEOTIDE SEQUENCE [LARGE SCALE GENOMIC DNA]</scope>
    <source>
        <strain evidence="6">NIOZ-UU36</strain>
    </source>
</reference>
<proteinExistence type="predicted"/>
<evidence type="ECO:0000256" key="4">
    <source>
        <dbReference type="ARBA" id="ARBA00023136"/>
    </source>
</evidence>